<gene>
    <name evidence="6" type="primary">Pdcd2</name>
    <name evidence="6" type="ORF">TNCT_504651</name>
</gene>
<comment type="caution">
    <text evidence="6">The sequence shown here is derived from an EMBL/GenBank/DDBJ whole genome shotgun (WGS) entry which is preliminary data.</text>
</comment>
<dbReference type="OrthoDB" id="443682at2759"/>
<evidence type="ECO:0000313" key="6">
    <source>
        <dbReference type="EMBL" id="GFR04545.1"/>
    </source>
</evidence>
<keyword evidence="1" id="KW-0479">Metal-binding</keyword>
<keyword evidence="7" id="KW-1185">Reference proteome</keyword>
<accession>A0A8X6IGY9</accession>
<dbReference type="PROSITE" id="PS01360">
    <property type="entry name" value="ZF_MYND_1"/>
    <property type="match status" value="1"/>
</dbReference>
<dbReference type="EMBL" id="BMAO01025729">
    <property type="protein sequence ID" value="GFR04545.1"/>
    <property type="molecule type" value="Genomic_DNA"/>
</dbReference>
<dbReference type="GO" id="GO:0005737">
    <property type="term" value="C:cytoplasm"/>
    <property type="evidence" value="ECO:0007669"/>
    <property type="project" value="InterPro"/>
</dbReference>
<feature type="domain" description="MYND-type" evidence="5">
    <location>
        <begin position="135"/>
        <end position="172"/>
    </location>
</feature>
<dbReference type="PANTHER" id="PTHR12298:SF4">
    <property type="entry name" value="PROGRAMMED CELL DEATH PROTEIN 2"/>
    <property type="match status" value="1"/>
</dbReference>
<evidence type="ECO:0000256" key="2">
    <source>
        <dbReference type="ARBA" id="ARBA00022771"/>
    </source>
</evidence>
<protein>
    <submittedName>
        <fullName evidence="6">Programmed cell death protein 2</fullName>
    </submittedName>
</protein>
<dbReference type="Proteomes" id="UP000887116">
    <property type="component" value="Unassembled WGS sequence"/>
</dbReference>
<evidence type="ECO:0000256" key="4">
    <source>
        <dbReference type="PROSITE-ProRule" id="PRU00134"/>
    </source>
</evidence>
<dbReference type="PROSITE" id="PS50865">
    <property type="entry name" value="ZF_MYND_2"/>
    <property type="match status" value="1"/>
</dbReference>
<proteinExistence type="predicted"/>
<dbReference type="InterPro" id="IPR007320">
    <property type="entry name" value="PDCD2_C"/>
</dbReference>
<keyword evidence="2 4" id="KW-0863">Zinc-finger</keyword>
<sequence>MAAASNSVELGFVEKRTPWKLRSKFFPSKFGGCPAWLRLNNLPNRSDMLCKTCKKPLSFLMQVYAPIPEIESAFHRTLFLFVCVYGKCNLRNDNTNFVVFRNQLPRKNEFYSSEPPIYNEKSSSDPSAGKYQPICVVCGCAASIKCSKCSEVDYCCEDHRDNDWKWNHQNVCEKESNNSGTKKKNIVNKFLLPEYELVTETEELPSTTPEKSDEEKMKEYRQFMKSAKAPKDLQDDPLDELDNLMKKNDKAFNKFQKRIKLEPEQVLRYQKGETPLWVSAEHVPSEKDIPNCNCGAKRIFEFQVMPQLLNYLSIDNGDDIVDWGTLAVYTCSKSCEQGIENYVKEFIWKQDVSDNRRE</sequence>
<dbReference type="AlphaFoldDB" id="A0A8X6IGY9"/>
<evidence type="ECO:0000313" key="7">
    <source>
        <dbReference type="Proteomes" id="UP000887116"/>
    </source>
</evidence>
<reference evidence="6" key="1">
    <citation type="submission" date="2020-07" db="EMBL/GenBank/DDBJ databases">
        <title>Multicomponent nature underlies the extraordinary mechanical properties of spider dragline silk.</title>
        <authorList>
            <person name="Kono N."/>
            <person name="Nakamura H."/>
            <person name="Mori M."/>
            <person name="Yoshida Y."/>
            <person name="Ohtoshi R."/>
            <person name="Malay A.D."/>
            <person name="Moran D.A.P."/>
            <person name="Tomita M."/>
            <person name="Numata K."/>
            <person name="Arakawa K."/>
        </authorList>
    </citation>
    <scope>NUCLEOTIDE SEQUENCE</scope>
</reference>
<dbReference type="GO" id="GO:0008270">
    <property type="term" value="F:zinc ion binding"/>
    <property type="evidence" value="ECO:0007669"/>
    <property type="project" value="UniProtKB-KW"/>
</dbReference>
<evidence type="ECO:0000259" key="5">
    <source>
        <dbReference type="PROSITE" id="PS50865"/>
    </source>
</evidence>
<evidence type="ECO:0000256" key="3">
    <source>
        <dbReference type="ARBA" id="ARBA00022833"/>
    </source>
</evidence>
<dbReference type="Gene3D" id="6.10.140.2220">
    <property type="match status" value="1"/>
</dbReference>
<evidence type="ECO:0000256" key="1">
    <source>
        <dbReference type="ARBA" id="ARBA00022723"/>
    </source>
</evidence>
<dbReference type="PANTHER" id="PTHR12298">
    <property type="entry name" value="PCDC2 PROGRAMMED CELL DEATH PROTEIN 2 -RELATED"/>
    <property type="match status" value="1"/>
</dbReference>
<dbReference type="SUPFAM" id="SSF144232">
    <property type="entry name" value="HIT/MYND zinc finger-like"/>
    <property type="match status" value="1"/>
</dbReference>
<dbReference type="Pfam" id="PF04194">
    <property type="entry name" value="PDCD2_C"/>
    <property type="match status" value="1"/>
</dbReference>
<dbReference type="InterPro" id="IPR002893">
    <property type="entry name" value="Znf_MYND"/>
</dbReference>
<dbReference type="GO" id="GO:0005634">
    <property type="term" value="C:nucleus"/>
    <property type="evidence" value="ECO:0007669"/>
    <property type="project" value="TreeGrafter"/>
</dbReference>
<keyword evidence="3" id="KW-0862">Zinc</keyword>
<name>A0A8X6IGY9_TRICU</name>
<organism evidence="6 7">
    <name type="scientific">Trichonephila clavata</name>
    <name type="common">Joro spider</name>
    <name type="synonym">Nephila clavata</name>
    <dbReference type="NCBI Taxonomy" id="2740835"/>
    <lineage>
        <taxon>Eukaryota</taxon>
        <taxon>Metazoa</taxon>
        <taxon>Ecdysozoa</taxon>
        <taxon>Arthropoda</taxon>
        <taxon>Chelicerata</taxon>
        <taxon>Arachnida</taxon>
        <taxon>Araneae</taxon>
        <taxon>Araneomorphae</taxon>
        <taxon>Entelegynae</taxon>
        <taxon>Araneoidea</taxon>
        <taxon>Nephilidae</taxon>
        <taxon>Trichonephila</taxon>
    </lineage>
</organism>